<dbReference type="OrthoDB" id="288942at2759"/>
<dbReference type="RefSeq" id="XP_030994462.1">
    <property type="nucleotide sequence ID" value="XM_031144244.1"/>
</dbReference>
<evidence type="ECO:0000256" key="5">
    <source>
        <dbReference type="SAM" id="MobiDB-lite"/>
    </source>
</evidence>
<evidence type="ECO:0000256" key="4">
    <source>
        <dbReference type="ARBA" id="ARBA00022833"/>
    </source>
</evidence>
<evidence type="ECO:0000256" key="1">
    <source>
        <dbReference type="ARBA" id="ARBA00001947"/>
    </source>
</evidence>
<feature type="domain" description="Threonyl/alanyl tRNA synthetase SAD" evidence="6">
    <location>
        <begin position="230"/>
        <end position="273"/>
    </location>
</feature>
<dbReference type="EMBL" id="SKBQ01000003">
    <property type="protein sequence ID" value="TPX12751.1"/>
    <property type="molecule type" value="Genomic_DNA"/>
</dbReference>
<keyword evidence="8" id="KW-1185">Reference proteome</keyword>
<dbReference type="PANTHER" id="PTHR43462">
    <property type="entry name" value="ALANYL-TRNA EDITING PROTEIN"/>
    <property type="match status" value="1"/>
</dbReference>
<evidence type="ECO:0000256" key="3">
    <source>
        <dbReference type="ARBA" id="ARBA00022723"/>
    </source>
</evidence>
<evidence type="ECO:0000313" key="8">
    <source>
        <dbReference type="Proteomes" id="UP000319257"/>
    </source>
</evidence>
<dbReference type="FunCoup" id="A0A507B6T5">
    <property type="interactions" value="237"/>
</dbReference>
<dbReference type="SMART" id="SM00863">
    <property type="entry name" value="tRNA_SAD"/>
    <property type="match status" value="1"/>
</dbReference>
<dbReference type="GO" id="GO:0002196">
    <property type="term" value="F:Ser-tRNA(Ala) deacylase activity"/>
    <property type="evidence" value="ECO:0007669"/>
    <property type="project" value="TreeGrafter"/>
</dbReference>
<gene>
    <name evidence="7" type="ORF">E0L32_000928</name>
</gene>
<reference evidence="7 8" key="1">
    <citation type="submission" date="2019-06" db="EMBL/GenBank/DDBJ databases">
        <title>Draft genome sequence of the filamentous fungus Phialemoniopsis curvata isolated from diesel fuel.</title>
        <authorList>
            <person name="Varaljay V.A."/>
            <person name="Lyon W.J."/>
            <person name="Crouch A.L."/>
            <person name="Drake C.E."/>
            <person name="Hollomon J.M."/>
            <person name="Nadeau L.J."/>
            <person name="Nunn H.S."/>
            <person name="Stevenson B.S."/>
            <person name="Bojanowski C.L."/>
            <person name="Crookes-Goodson W.J."/>
        </authorList>
    </citation>
    <scope>NUCLEOTIDE SEQUENCE [LARGE SCALE GENOMIC DNA]</scope>
    <source>
        <strain evidence="7 8">D216</strain>
    </source>
</reference>
<dbReference type="GO" id="GO:0004812">
    <property type="term" value="F:aminoacyl-tRNA ligase activity"/>
    <property type="evidence" value="ECO:0007669"/>
    <property type="project" value="InterPro"/>
</dbReference>
<comment type="similarity">
    <text evidence="2">Belongs to the class-II aminoacyl-tRNA synthetase family. Alax-L subfamily.</text>
</comment>
<dbReference type="Gene3D" id="2.40.30.130">
    <property type="match status" value="1"/>
</dbReference>
<sequence length="450" mass="48341">MAIGGQARGQVVGALACQRNAYLRTLETAVVSCEKAPERKQKQPPSAGGGKAGKGEHRVPSAGDGEAERWLVEFEDSVLFPEGGGQPSDHGTITLQSDADATPIPVTFVERIGLRCVCHSPRPLEPGDRVLQEVDFQRRWDHMQQHTGQHLLSAVLGSSSNLGTVGWGMGSNGALNYVDLDRKPSQDQLEIVLARCTELIRRSLPITVESPQDARLDKIPDDYDQSKGCVRVICIGDIDRNTCCGTHLSSTAHISLILTHHGETVHGTNFRLYFSAGDKAIRLATSSVGTVGSIARLLQCRNSPEDVMQTVKSTRDTAADLRKRERKLLADIADLEAEAAMGKLQRGRVVWVHRADGTPDFVKALLAKMKGVLSQRPGAVVVATGEERQSGQITVLGEKQLVDALVVNSIKKLVPGVKGGGVGDKWQGKVPEWEKGALKALETAVGSALG</sequence>
<comment type="cofactor">
    <cofactor evidence="1">
        <name>Zn(2+)</name>
        <dbReference type="ChEBI" id="CHEBI:29105"/>
    </cofactor>
</comment>
<name>A0A507B6T5_9PEZI</name>
<dbReference type="Gene3D" id="3.30.980.10">
    <property type="entry name" value="Threonyl-trna Synthetase, Chain A, domain 2"/>
    <property type="match status" value="1"/>
</dbReference>
<dbReference type="GeneID" id="41968375"/>
<dbReference type="InterPro" id="IPR051335">
    <property type="entry name" value="Alanyl-tRNA_Editing_Enzymes"/>
</dbReference>
<dbReference type="InParanoid" id="A0A507B6T5"/>
<proteinExistence type="inferred from homology"/>
<dbReference type="GO" id="GO:0046872">
    <property type="term" value="F:metal ion binding"/>
    <property type="evidence" value="ECO:0007669"/>
    <property type="project" value="UniProtKB-KW"/>
</dbReference>
<dbReference type="GO" id="GO:0043039">
    <property type="term" value="P:tRNA aminoacylation"/>
    <property type="evidence" value="ECO:0007669"/>
    <property type="project" value="InterPro"/>
</dbReference>
<dbReference type="InterPro" id="IPR018163">
    <property type="entry name" value="Thr/Ala-tRNA-synth_IIc_edit"/>
</dbReference>
<comment type="caution">
    <text evidence="7">The sequence shown here is derived from an EMBL/GenBank/DDBJ whole genome shotgun (WGS) entry which is preliminary data.</text>
</comment>
<keyword evidence="3" id="KW-0479">Metal-binding</keyword>
<evidence type="ECO:0000313" key="7">
    <source>
        <dbReference type="EMBL" id="TPX12751.1"/>
    </source>
</evidence>
<protein>
    <recommendedName>
        <fullName evidence="6">Threonyl/alanyl tRNA synthetase SAD domain-containing protein</fullName>
    </recommendedName>
</protein>
<dbReference type="GO" id="GO:0005524">
    <property type="term" value="F:ATP binding"/>
    <property type="evidence" value="ECO:0007669"/>
    <property type="project" value="InterPro"/>
</dbReference>
<keyword evidence="4" id="KW-0862">Zinc</keyword>
<feature type="region of interest" description="Disordered" evidence="5">
    <location>
        <begin position="34"/>
        <end position="64"/>
    </location>
</feature>
<accession>A0A507B6T5</accession>
<evidence type="ECO:0000259" key="6">
    <source>
        <dbReference type="SMART" id="SM00863"/>
    </source>
</evidence>
<dbReference type="Pfam" id="PF07973">
    <property type="entry name" value="tRNA_SAD"/>
    <property type="match status" value="1"/>
</dbReference>
<dbReference type="InterPro" id="IPR012947">
    <property type="entry name" value="tRNA_SAD"/>
</dbReference>
<dbReference type="PANTHER" id="PTHR43462:SF1">
    <property type="entry name" value="ALANYL-TRNA EDITING PROTEIN AARSD1"/>
    <property type="match status" value="1"/>
</dbReference>
<dbReference type="AlphaFoldDB" id="A0A507B6T5"/>
<organism evidence="7 8">
    <name type="scientific">Thyridium curvatum</name>
    <dbReference type="NCBI Taxonomy" id="1093900"/>
    <lineage>
        <taxon>Eukaryota</taxon>
        <taxon>Fungi</taxon>
        <taxon>Dikarya</taxon>
        <taxon>Ascomycota</taxon>
        <taxon>Pezizomycotina</taxon>
        <taxon>Sordariomycetes</taxon>
        <taxon>Sordariomycetidae</taxon>
        <taxon>Thyridiales</taxon>
        <taxon>Thyridiaceae</taxon>
        <taxon>Thyridium</taxon>
    </lineage>
</organism>
<evidence type="ECO:0000256" key="2">
    <source>
        <dbReference type="ARBA" id="ARBA00008429"/>
    </source>
</evidence>
<dbReference type="SUPFAM" id="SSF55186">
    <property type="entry name" value="ThrRS/AlaRS common domain"/>
    <property type="match status" value="1"/>
</dbReference>
<dbReference type="InterPro" id="IPR009000">
    <property type="entry name" value="Transl_B-barrel_sf"/>
</dbReference>
<dbReference type="STRING" id="1093900.A0A507B6T5"/>
<dbReference type="Proteomes" id="UP000319257">
    <property type="component" value="Unassembled WGS sequence"/>
</dbReference>
<dbReference type="SUPFAM" id="SSF50447">
    <property type="entry name" value="Translation proteins"/>
    <property type="match status" value="1"/>
</dbReference>